<sequence>MTLFSCDELYESILFNSAATTTAAAIANLMPASGRISTASFMLVSGGITTTQLSKYFHLVFNAKNRCFSSFRNFFCSNGLKTNASFMLVSGGITTTQLSKYFHLVFNARNRCFSSFRSFFCSNGLKTTTSVRNCSSYHIVNQNNFSNDDQCDDENITTTPGDTGKKVSRSSSASGSPRSGNPAAIELTFFSFLISIKRPVASLASASACCRSLYDEIKSPTMVTVMTTMAKMRANVSNTIRFLKNILACV</sequence>
<dbReference type="AlphaFoldDB" id="A0A0P6D4L0"/>
<dbReference type="EMBL" id="GDIQ01085165">
    <property type="protein sequence ID" value="JAN09572.1"/>
    <property type="molecule type" value="Transcribed_RNA"/>
</dbReference>
<proteinExistence type="predicted"/>
<evidence type="ECO:0000313" key="2">
    <source>
        <dbReference type="EMBL" id="JAN09572.1"/>
    </source>
</evidence>
<accession>A0A0P6D4L0</accession>
<feature type="region of interest" description="Disordered" evidence="1">
    <location>
        <begin position="151"/>
        <end position="180"/>
    </location>
</feature>
<protein>
    <submittedName>
        <fullName evidence="2">Uncharacterized protein</fullName>
    </submittedName>
</protein>
<name>A0A0P6D4L0_9CRUS</name>
<organism evidence="2">
    <name type="scientific">Daphnia magna</name>
    <dbReference type="NCBI Taxonomy" id="35525"/>
    <lineage>
        <taxon>Eukaryota</taxon>
        <taxon>Metazoa</taxon>
        <taxon>Ecdysozoa</taxon>
        <taxon>Arthropoda</taxon>
        <taxon>Crustacea</taxon>
        <taxon>Branchiopoda</taxon>
        <taxon>Diplostraca</taxon>
        <taxon>Cladocera</taxon>
        <taxon>Anomopoda</taxon>
        <taxon>Daphniidae</taxon>
        <taxon>Daphnia</taxon>
    </lineage>
</organism>
<evidence type="ECO:0000256" key="1">
    <source>
        <dbReference type="SAM" id="MobiDB-lite"/>
    </source>
</evidence>
<reference evidence="2" key="1">
    <citation type="submission" date="2015-10" db="EMBL/GenBank/DDBJ databases">
        <title>EvidentialGene: Evidence-directed Construction of Complete mRNA Transcriptomes without Genomes.</title>
        <authorList>
            <person name="Gilbert D.G."/>
        </authorList>
    </citation>
    <scope>NUCLEOTIDE SEQUENCE</scope>
</reference>
<feature type="compositionally biased region" description="Low complexity" evidence="1">
    <location>
        <begin position="169"/>
        <end position="180"/>
    </location>
</feature>